<feature type="transmembrane region" description="Helical" evidence="1">
    <location>
        <begin position="7"/>
        <end position="30"/>
    </location>
</feature>
<evidence type="ECO:0000256" key="1">
    <source>
        <dbReference type="SAM" id="Phobius"/>
    </source>
</evidence>
<evidence type="ECO:0000313" key="2">
    <source>
        <dbReference type="EMBL" id="KKP30192.1"/>
    </source>
</evidence>
<reference evidence="2 3" key="1">
    <citation type="journal article" date="2015" name="Nature">
        <title>rRNA introns, odd ribosomes, and small enigmatic genomes across a large radiation of phyla.</title>
        <authorList>
            <person name="Brown C.T."/>
            <person name="Hug L.A."/>
            <person name="Thomas B.C."/>
            <person name="Sharon I."/>
            <person name="Castelle C.J."/>
            <person name="Singh A."/>
            <person name="Wilkins M.J."/>
            <person name="Williams K.H."/>
            <person name="Banfield J.F."/>
        </authorList>
    </citation>
    <scope>NUCLEOTIDE SEQUENCE [LARGE SCALE GENOMIC DNA]</scope>
</reference>
<name>A0A0G0BGM2_9BACT</name>
<evidence type="ECO:0000313" key="3">
    <source>
        <dbReference type="Proteomes" id="UP000034934"/>
    </source>
</evidence>
<organism evidence="2 3">
    <name type="scientific">Candidatus Nomurabacteria bacterium GW2011_GWF1_31_48</name>
    <dbReference type="NCBI Taxonomy" id="1618767"/>
    <lineage>
        <taxon>Bacteria</taxon>
        <taxon>Candidatus Nomuraibacteriota</taxon>
    </lineage>
</organism>
<keyword evidence="1" id="KW-0472">Membrane</keyword>
<dbReference type="AlphaFoldDB" id="A0A0G0BGM2"/>
<dbReference type="Proteomes" id="UP000034934">
    <property type="component" value="Unassembled WGS sequence"/>
</dbReference>
<keyword evidence="1" id="KW-1133">Transmembrane helix</keyword>
<keyword evidence="1" id="KW-0812">Transmembrane</keyword>
<protein>
    <submittedName>
        <fullName evidence="2">Uncharacterized protein</fullName>
    </submittedName>
</protein>
<accession>A0A0G0BGM2</accession>
<gene>
    <name evidence="2" type="ORF">UR19_C0003G0028</name>
</gene>
<comment type="caution">
    <text evidence="2">The sequence shown here is derived from an EMBL/GenBank/DDBJ whole genome shotgun (WGS) entry which is preliminary data.</text>
</comment>
<sequence>MKNNKGFVGVSLILSMIAVLAVGSGIYYWWMKNSLISQNLEIKNSKLVENSDKVDTEESLIEFFHNQPGDIKSITKDNNKWILEVDLLTRNLNWLPGIDSTGEFFINQNLKIRDLYVTENTKTYDCNQEVEANFLMDTLIFISNLQKATYKTVYFDIDGENITAMYQQCLP</sequence>
<proteinExistence type="predicted"/>
<dbReference type="EMBL" id="LBOG01000003">
    <property type="protein sequence ID" value="KKP30192.1"/>
    <property type="molecule type" value="Genomic_DNA"/>
</dbReference>